<proteinExistence type="predicted"/>
<gene>
    <name evidence="1" type="ORF">Hyperionvirus19_18</name>
</gene>
<sequence>MGVMLPWLYVEVVTVTRIKWILPVELQSRFADWIAFAVKPQTVVEGLDNVDIVGVHTVACVVTEIE</sequence>
<organism evidence="1">
    <name type="scientific">Hyperionvirus sp</name>
    <dbReference type="NCBI Taxonomy" id="2487770"/>
    <lineage>
        <taxon>Viruses</taxon>
        <taxon>Varidnaviria</taxon>
        <taxon>Bamfordvirae</taxon>
        <taxon>Nucleocytoviricota</taxon>
        <taxon>Megaviricetes</taxon>
        <taxon>Imitervirales</taxon>
        <taxon>Mimiviridae</taxon>
        <taxon>Klosneuvirinae</taxon>
    </lineage>
</organism>
<evidence type="ECO:0000313" key="1">
    <source>
        <dbReference type="EMBL" id="AYV84194.1"/>
    </source>
</evidence>
<accession>A0A3G5AC87</accession>
<dbReference type="EMBL" id="MK072401">
    <property type="protein sequence ID" value="AYV84194.1"/>
    <property type="molecule type" value="Genomic_DNA"/>
</dbReference>
<name>A0A3G5AC87_9VIRU</name>
<protein>
    <submittedName>
        <fullName evidence="1">Uncharacterized protein</fullName>
    </submittedName>
</protein>
<reference evidence="1" key="1">
    <citation type="submission" date="2018-10" db="EMBL/GenBank/DDBJ databases">
        <title>Hidden diversity of soil giant viruses.</title>
        <authorList>
            <person name="Schulz F."/>
            <person name="Alteio L."/>
            <person name="Goudeau D."/>
            <person name="Ryan E.M."/>
            <person name="Malmstrom R.R."/>
            <person name="Blanchard J."/>
            <person name="Woyke T."/>
        </authorList>
    </citation>
    <scope>NUCLEOTIDE SEQUENCE</scope>
    <source>
        <strain evidence="1">HYV1</strain>
    </source>
</reference>